<dbReference type="Proteomes" id="UP000182658">
    <property type="component" value="Unassembled WGS sequence"/>
</dbReference>
<evidence type="ECO:0000259" key="1">
    <source>
        <dbReference type="PROSITE" id="PS50011"/>
    </source>
</evidence>
<protein>
    <recommendedName>
        <fullName evidence="1">Protein kinase domain-containing protein</fullName>
    </recommendedName>
</protein>
<dbReference type="PANTHER" id="PTHR44329">
    <property type="entry name" value="SERINE/THREONINE-PROTEIN KINASE TNNI3K-RELATED"/>
    <property type="match status" value="1"/>
</dbReference>
<reference evidence="2 3" key="1">
    <citation type="submission" date="2016-10" db="EMBL/GenBank/DDBJ databases">
        <title>Draft genome sequence of Coniochaeta ligniaria NRRL30616, a lignocellulolytic fungus for bioabatement of inhibitors in plant biomass hydrolysates.</title>
        <authorList>
            <consortium name="DOE Joint Genome Institute"/>
            <person name="Jimenez D.J."/>
            <person name="Hector R.E."/>
            <person name="Riley R."/>
            <person name="Sun H."/>
            <person name="Grigoriev I.V."/>
            <person name="Van Elsas J.D."/>
            <person name="Nichols N.N."/>
        </authorList>
    </citation>
    <scope>NUCLEOTIDE SEQUENCE [LARGE SCALE GENOMIC DNA]</scope>
    <source>
        <strain evidence="2 3">NRRL 30616</strain>
    </source>
</reference>
<dbReference type="Gene3D" id="1.10.510.10">
    <property type="entry name" value="Transferase(Phosphotransferase) domain 1"/>
    <property type="match status" value="1"/>
</dbReference>
<dbReference type="InterPro" id="IPR011009">
    <property type="entry name" value="Kinase-like_dom_sf"/>
</dbReference>
<dbReference type="GO" id="GO:0005524">
    <property type="term" value="F:ATP binding"/>
    <property type="evidence" value="ECO:0007669"/>
    <property type="project" value="InterPro"/>
</dbReference>
<accession>A0A1J7K582</accession>
<dbReference type="GO" id="GO:0004674">
    <property type="term" value="F:protein serine/threonine kinase activity"/>
    <property type="evidence" value="ECO:0007669"/>
    <property type="project" value="TreeGrafter"/>
</dbReference>
<dbReference type="AlphaFoldDB" id="A0A1J7K582"/>
<name>A0A1J7K582_9PEZI</name>
<dbReference type="OrthoDB" id="4062651at2759"/>
<dbReference type="InParanoid" id="A0A1J7K582"/>
<organism evidence="2 3">
    <name type="scientific">Coniochaeta ligniaria NRRL 30616</name>
    <dbReference type="NCBI Taxonomy" id="1408157"/>
    <lineage>
        <taxon>Eukaryota</taxon>
        <taxon>Fungi</taxon>
        <taxon>Dikarya</taxon>
        <taxon>Ascomycota</taxon>
        <taxon>Pezizomycotina</taxon>
        <taxon>Sordariomycetes</taxon>
        <taxon>Sordariomycetidae</taxon>
        <taxon>Coniochaetales</taxon>
        <taxon>Coniochaetaceae</taxon>
        <taxon>Coniochaeta</taxon>
    </lineage>
</organism>
<keyword evidence="3" id="KW-1185">Reference proteome</keyword>
<evidence type="ECO:0000313" key="3">
    <source>
        <dbReference type="Proteomes" id="UP000182658"/>
    </source>
</evidence>
<dbReference type="PANTHER" id="PTHR44329:SF289">
    <property type="entry name" value="SERINE_THREONINE-PROTEIN KINASE VIK"/>
    <property type="match status" value="1"/>
</dbReference>
<feature type="domain" description="Protein kinase" evidence="1">
    <location>
        <begin position="139"/>
        <end position="549"/>
    </location>
</feature>
<dbReference type="InterPro" id="IPR000719">
    <property type="entry name" value="Prot_kinase_dom"/>
</dbReference>
<dbReference type="InterPro" id="IPR051681">
    <property type="entry name" value="Ser/Thr_Kinases-Pseudokinases"/>
</dbReference>
<sequence length="609" mass="69142">MELNSKVIHDVIHPTAVFAQRPLRDKSALELAAAEASSTAWYESQLNPKNRIDSLEPLACPLWRIDGCTGLGTQFYAVPLFLDALPPMRFDVFIPEEAASRPILRELLDLDAAFHTKDGSRVNRLGVSRHILRTLQLWTRNSGLSGPGSIANMYLNLPFGSRIVFRSLELDIRTISVTVAPMHDLERQLLSTSKVPKLFGLPETALPEMIDISRLRLIQQLHDSVCLVYIGTEHGGHNSVSGRTGPWILKALTSGTKYLYHELKTLLKLPPHQHVVPRPRYLITKYCKFGGKTAVVGFVLPYYSGGSLRDSLPLLRIRDRLTLQQELKWATQLTSAVLHVREQGNIFYPDLRLDNVVLSDLGDIIMVDFEQRGVWCEFAAPEVNAMEYIRILANADSTSDDPEEEFSIPEKVRQRYADMLSRYLPGWEALEARDEYTPPHLLGYDACNIPWLYLDADEQEAAEAYMLGRVLWCLFEGQSAPQPGAVWQSYRREPDLEFPAFRRTPPELRNLIDRCTGGRRPALSSLVTRRGNRLVLRSVAPGLPQHPEAIMGVARRWWTEEIRVAEDFLRKRDELKKRGEWKGNYHGRPTLREVLAALEAFKPGKATRV</sequence>
<proteinExistence type="predicted"/>
<gene>
    <name evidence="2" type="ORF">CONLIGDRAFT_627452</name>
</gene>
<evidence type="ECO:0000313" key="2">
    <source>
        <dbReference type="EMBL" id="OIW35386.1"/>
    </source>
</evidence>
<dbReference type="SUPFAM" id="SSF56112">
    <property type="entry name" value="Protein kinase-like (PK-like)"/>
    <property type="match status" value="1"/>
</dbReference>
<dbReference type="PROSITE" id="PS50011">
    <property type="entry name" value="PROTEIN_KINASE_DOM"/>
    <property type="match status" value="1"/>
</dbReference>
<dbReference type="EMBL" id="KV875093">
    <property type="protein sequence ID" value="OIW35386.1"/>
    <property type="molecule type" value="Genomic_DNA"/>
</dbReference>
<dbReference type="STRING" id="1408157.A0A1J7K582"/>